<keyword evidence="1" id="KW-0547">Nucleotide-binding</keyword>
<dbReference type="Gene3D" id="3.40.50.300">
    <property type="entry name" value="P-loop containing nucleotide triphosphate hydrolases"/>
    <property type="match status" value="1"/>
</dbReference>
<dbReference type="Pfam" id="PF18078">
    <property type="entry name" value="Thioredoxin_11"/>
    <property type="match status" value="1"/>
</dbReference>
<dbReference type="SUPFAM" id="SSF49265">
    <property type="entry name" value="Fibronectin type III"/>
    <property type="match status" value="3"/>
</dbReference>
<dbReference type="GO" id="GO:0005525">
    <property type="term" value="F:GTP binding"/>
    <property type="evidence" value="ECO:0007669"/>
    <property type="project" value="InterPro"/>
</dbReference>
<dbReference type="InterPro" id="IPR040581">
    <property type="entry name" value="Thioredoxin_11"/>
</dbReference>
<dbReference type="InterPro" id="IPR030379">
    <property type="entry name" value="G_SEPTIN_dom"/>
</dbReference>
<feature type="coiled-coil region" evidence="2">
    <location>
        <begin position="1080"/>
        <end position="1107"/>
    </location>
</feature>
<feature type="domain" description="Fibronectin type-III" evidence="3">
    <location>
        <begin position="180"/>
        <end position="271"/>
    </location>
</feature>
<feature type="domain" description="Fibronectin type-III" evidence="3">
    <location>
        <begin position="565"/>
        <end position="658"/>
    </location>
</feature>
<dbReference type="PROSITE" id="PS50853">
    <property type="entry name" value="FN3"/>
    <property type="match status" value="5"/>
</dbReference>
<proteinExistence type="inferred from homology"/>
<dbReference type="SMART" id="SM00060">
    <property type="entry name" value="FN3"/>
    <property type="match status" value="5"/>
</dbReference>
<feature type="domain" description="Fibronectin type-III" evidence="3">
    <location>
        <begin position="274"/>
        <end position="370"/>
    </location>
</feature>
<evidence type="ECO:0000313" key="5">
    <source>
        <dbReference type="Proteomes" id="UP000823561"/>
    </source>
</evidence>
<sequence length="1199" mass="135448">MENMLFHSGCGCTLSGSWIQELQDCKDLDHWLTNKEKESETLKSFLKQLNKLDVQMYVDLDDLLNDVNVKNVVSFSFTSLDEPDHFLLKLSNDLKPLGMLKTSDVESSDLQGRNNDWLSSDIRQKMRGQLKLFEELKRMSTSDDTKFIVVSKYDESHPGACIFIYEDGNDDAIRFVPPSKPATPTTTGVSYDSVTVQVSDPDSATVEYRVEYREKQNQETEWKSHPVERNQGAVTLSGLKPETEYEIRTTAVGKLGYAVGSDICRAVTLSVVRPPNQLKVSEVKTNCISLTWSIPSDQTCESLKEYVIEYRTKQETKWKSHPVQKNQKAVTLSGLKPETEYEIRATAVSKFRYTVSSEVCRAVTQTVCPPNQLKVSKVKTNCISLTWSIPSDQTCDFVKEYVIEYRTKQETEWKSHPVQKNQKAVTLSGLKPETEYEIRATAVGKLGYITVSSDVCRAVTLTAVPSKPATPKTPDVSHDSIIVQVIVQVSDPDSATVEYRVEYREKQNQETEWKSHPVQRNQEAVTLSGLKPQTEYEIRVTAVGKLGYAVSSDICRAVTLIAVGPPTEVKVTEVKATSITLTWSSPSVQHCESVKRYIIEFREESRNQWQTKHTKKEMYFYTLKNLKGNTTYSIRMCTDVGVGVSEPGEELQIKTKKGPLDRTKFTPLPGNPSVYLYKPTGGGNLNKKVFGSAPVKNLSNKTIMVVGATGSGKTTLINGMINYTLGVEWEDNWRFKLINEETSKTQACSQTSNVTAYQIHHTDEFQVPYSLTIIDTPGFGDTRGIKQDKEITEKIRNFFSVKGGIDSIDAVCFVVQSALARLTHTQKYIFDAILSIFGKDIASNIIALVTFADGKSPPVLEAIKAADIPCATNPDGSLLHFKFNNSVLFAKNTEASSDEDNFDYMFWKMGKVSMNKFFTHLASMQPQSLTLTKEVLQERRELEATVEGLQPMIRKGLSKLEEINTTKAALQNHETHMKANEDFEFEVEVEHSEKIDIPSGKFITNCHGCNYTCHYPCYIPKDEDKSGCSAMKNGSCIVCPGKCHWTKHFNMTYRWDTTRVTEKRTYQELKSKYETALGEKMSMEKIVKQLEVEYEQVQGKVVKIMDTVTKCLRRLSEIALRPDPLSTPDYIDLLILSEEREAKPGFMERIKELQEVRQGAVLLQKVAERVDLTAKEKSKWQKIKSNVKGLFTDFLSHFE</sequence>
<dbReference type="EMBL" id="JADWDJ010000001">
    <property type="protein sequence ID" value="KAG5285298.1"/>
    <property type="molecule type" value="Genomic_DNA"/>
</dbReference>
<dbReference type="Gene3D" id="2.60.40.10">
    <property type="entry name" value="Immunoglobulins"/>
    <property type="match status" value="5"/>
</dbReference>
<comment type="similarity">
    <text evidence="1">Belongs to the TRAFAC class TrmE-Era-EngA-EngB-Septin-like GTPase superfamily. Septin GTPase family.</text>
</comment>
<keyword evidence="2" id="KW-0175">Coiled coil</keyword>
<comment type="caution">
    <text evidence="4">The sequence shown here is derived from an EMBL/GenBank/DDBJ whole genome shotgun (WGS) entry which is preliminary data.</text>
</comment>
<dbReference type="PANTHER" id="PTHR31594:SF15">
    <property type="entry name" value="VERRUCOTOXIN SUBUNIT BETA ISOFORM X1-RELATED"/>
    <property type="match status" value="1"/>
</dbReference>
<feature type="domain" description="Fibronectin type-III" evidence="3">
    <location>
        <begin position="371"/>
        <end position="466"/>
    </location>
</feature>
<evidence type="ECO:0000256" key="1">
    <source>
        <dbReference type="RuleBase" id="RU004560"/>
    </source>
</evidence>
<dbReference type="Pfam" id="PF00041">
    <property type="entry name" value="fn3"/>
    <property type="match status" value="5"/>
</dbReference>
<dbReference type="InterPro" id="IPR036116">
    <property type="entry name" value="FN3_sf"/>
</dbReference>
<name>A0AAV6HDL8_9TELE</name>
<dbReference type="SUPFAM" id="SSF52540">
    <property type="entry name" value="P-loop containing nucleoside triphosphate hydrolases"/>
    <property type="match status" value="1"/>
</dbReference>
<reference evidence="4 5" key="1">
    <citation type="submission" date="2020-10" db="EMBL/GenBank/DDBJ databases">
        <title>Chromosome-scale genome assembly of the Allis shad, Alosa alosa.</title>
        <authorList>
            <person name="Margot Z."/>
            <person name="Christophe K."/>
            <person name="Cabau C."/>
            <person name="Louis A."/>
            <person name="Berthelot C."/>
            <person name="Parey E."/>
            <person name="Roest Crollius H."/>
            <person name="Montfort J."/>
            <person name="Robinson-Rechavi M."/>
            <person name="Bucao C."/>
            <person name="Bouchez O."/>
            <person name="Gislard M."/>
            <person name="Lluch J."/>
            <person name="Milhes M."/>
            <person name="Lampietro C."/>
            <person name="Lopez Roques C."/>
            <person name="Donnadieu C."/>
            <person name="Braasch I."/>
            <person name="Desvignes T."/>
            <person name="Postlethwait J."/>
            <person name="Bobe J."/>
            <person name="Guiguen Y."/>
        </authorList>
    </citation>
    <scope>NUCLEOTIDE SEQUENCE [LARGE SCALE GENOMIC DNA]</scope>
    <source>
        <strain evidence="4">M-15738</strain>
        <tissue evidence="4">Blood</tissue>
    </source>
</reference>
<dbReference type="InterPro" id="IPR027417">
    <property type="entry name" value="P-loop_NTPase"/>
</dbReference>
<dbReference type="CDD" id="cd00063">
    <property type="entry name" value="FN3"/>
    <property type="match status" value="5"/>
</dbReference>
<keyword evidence="5" id="KW-1185">Reference proteome</keyword>
<feature type="domain" description="Fibronectin type-III" evidence="3">
    <location>
        <begin position="467"/>
        <end position="562"/>
    </location>
</feature>
<evidence type="ECO:0000259" key="3">
    <source>
        <dbReference type="PROSITE" id="PS50853"/>
    </source>
</evidence>
<protein>
    <recommendedName>
        <fullName evidence="3">Fibronectin type-III domain-containing protein</fullName>
    </recommendedName>
</protein>
<dbReference type="Pfam" id="PF00735">
    <property type="entry name" value="Septin"/>
    <property type="match status" value="1"/>
</dbReference>
<evidence type="ECO:0000313" key="4">
    <source>
        <dbReference type="EMBL" id="KAG5285298.1"/>
    </source>
</evidence>
<dbReference type="FunFam" id="3.40.50.300:FF:002049">
    <property type="entry name" value="Si:ch73-170d6.2"/>
    <property type="match status" value="1"/>
</dbReference>
<dbReference type="AlphaFoldDB" id="A0AAV6HDL8"/>
<dbReference type="Proteomes" id="UP000823561">
    <property type="component" value="Chromosome 1"/>
</dbReference>
<evidence type="ECO:0000256" key="2">
    <source>
        <dbReference type="SAM" id="Coils"/>
    </source>
</evidence>
<organism evidence="4 5">
    <name type="scientific">Alosa alosa</name>
    <name type="common">allis shad</name>
    <dbReference type="NCBI Taxonomy" id="278164"/>
    <lineage>
        <taxon>Eukaryota</taxon>
        <taxon>Metazoa</taxon>
        <taxon>Chordata</taxon>
        <taxon>Craniata</taxon>
        <taxon>Vertebrata</taxon>
        <taxon>Euteleostomi</taxon>
        <taxon>Actinopterygii</taxon>
        <taxon>Neopterygii</taxon>
        <taxon>Teleostei</taxon>
        <taxon>Clupei</taxon>
        <taxon>Clupeiformes</taxon>
        <taxon>Clupeoidei</taxon>
        <taxon>Clupeidae</taxon>
        <taxon>Alosa</taxon>
    </lineage>
</organism>
<keyword evidence="1" id="KW-0342">GTP-binding</keyword>
<dbReference type="InterPro" id="IPR052090">
    <property type="entry name" value="Cytolytic_pore-forming_toxin"/>
</dbReference>
<gene>
    <name evidence="4" type="ORF">AALO_G00001770</name>
</gene>
<dbReference type="InterPro" id="IPR003961">
    <property type="entry name" value="FN3_dom"/>
</dbReference>
<accession>A0AAV6HDL8</accession>
<dbReference type="PANTHER" id="PTHR31594">
    <property type="entry name" value="AIG1-TYPE G DOMAIN-CONTAINING PROTEIN"/>
    <property type="match status" value="1"/>
</dbReference>
<dbReference type="InterPro" id="IPR013783">
    <property type="entry name" value="Ig-like_fold"/>
</dbReference>